<comment type="caution">
    <text evidence="11">The sequence shown here is derived from an EMBL/GenBank/DDBJ whole genome shotgun (WGS) entry which is preliminary data.</text>
</comment>
<dbReference type="GO" id="GO:0005886">
    <property type="term" value="C:plasma membrane"/>
    <property type="evidence" value="ECO:0007669"/>
    <property type="project" value="UniProtKB-SubCell"/>
</dbReference>
<dbReference type="RefSeq" id="WP_111352308.1">
    <property type="nucleotide sequence ID" value="NZ_QHHQ01000011.1"/>
</dbReference>
<evidence type="ECO:0000256" key="4">
    <source>
        <dbReference type="ARBA" id="ARBA00022519"/>
    </source>
</evidence>
<evidence type="ECO:0000313" key="12">
    <source>
        <dbReference type="Proteomes" id="UP000249590"/>
    </source>
</evidence>
<evidence type="ECO:0000256" key="5">
    <source>
        <dbReference type="ARBA" id="ARBA00022692"/>
    </source>
</evidence>
<feature type="transmembrane region" description="Helical" evidence="9">
    <location>
        <begin position="132"/>
        <end position="152"/>
    </location>
</feature>
<feature type="transmembrane region" description="Helical" evidence="9">
    <location>
        <begin position="50"/>
        <end position="68"/>
    </location>
</feature>
<keyword evidence="3" id="KW-1003">Cell membrane</keyword>
<dbReference type="Proteomes" id="UP000249590">
    <property type="component" value="Unassembled WGS sequence"/>
</dbReference>
<evidence type="ECO:0000313" key="11">
    <source>
        <dbReference type="EMBL" id="RAH96786.1"/>
    </source>
</evidence>
<feature type="domain" description="Tripartite ATP-independent periplasmic transporters DctQ component" evidence="10">
    <location>
        <begin position="26"/>
        <end position="158"/>
    </location>
</feature>
<dbReference type="EMBL" id="QHHQ01000011">
    <property type="protein sequence ID" value="RAH96786.1"/>
    <property type="molecule type" value="Genomic_DNA"/>
</dbReference>
<keyword evidence="5 9" id="KW-0812">Transmembrane</keyword>
<dbReference type="PANTHER" id="PTHR35011">
    <property type="entry name" value="2,3-DIKETO-L-GULONATE TRAP TRANSPORTER SMALL PERMEASE PROTEIN YIAM"/>
    <property type="match status" value="1"/>
</dbReference>
<keyword evidence="2 9" id="KW-0813">Transport</keyword>
<dbReference type="InterPro" id="IPR055348">
    <property type="entry name" value="DctQ"/>
</dbReference>
<keyword evidence="6 9" id="KW-1133">Transmembrane helix</keyword>
<evidence type="ECO:0000256" key="9">
    <source>
        <dbReference type="RuleBase" id="RU369079"/>
    </source>
</evidence>
<comment type="subcellular location">
    <subcellularLocation>
        <location evidence="1 9">Cell inner membrane</location>
        <topology evidence="1 9">Multi-pass membrane protein</topology>
    </subcellularLocation>
</comment>
<name>A0A8B2NKM9_9HYPH</name>
<keyword evidence="12" id="KW-1185">Reference proteome</keyword>
<dbReference type="AlphaFoldDB" id="A0A8B2NKM9"/>
<organism evidence="11 12">
    <name type="scientific">Acuticoccus sediminis</name>
    <dbReference type="NCBI Taxonomy" id="2184697"/>
    <lineage>
        <taxon>Bacteria</taxon>
        <taxon>Pseudomonadati</taxon>
        <taxon>Pseudomonadota</taxon>
        <taxon>Alphaproteobacteria</taxon>
        <taxon>Hyphomicrobiales</taxon>
        <taxon>Amorphaceae</taxon>
        <taxon>Acuticoccus</taxon>
    </lineage>
</organism>
<dbReference type="InterPro" id="IPR007387">
    <property type="entry name" value="TRAP_DctQ"/>
</dbReference>
<evidence type="ECO:0000259" key="10">
    <source>
        <dbReference type="Pfam" id="PF04290"/>
    </source>
</evidence>
<dbReference type="PANTHER" id="PTHR35011:SF10">
    <property type="entry name" value="TRAP TRANSPORTER SMALL PERMEASE PROTEIN"/>
    <property type="match status" value="1"/>
</dbReference>
<evidence type="ECO:0000256" key="7">
    <source>
        <dbReference type="ARBA" id="ARBA00023136"/>
    </source>
</evidence>
<dbReference type="GO" id="GO:0022857">
    <property type="term" value="F:transmembrane transporter activity"/>
    <property type="evidence" value="ECO:0007669"/>
    <property type="project" value="UniProtKB-UniRule"/>
</dbReference>
<dbReference type="Pfam" id="PF04290">
    <property type="entry name" value="DctQ"/>
    <property type="match status" value="1"/>
</dbReference>
<accession>A0A8B2NKM9</accession>
<protein>
    <recommendedName>
        <fullName evidence="9">TRAP transporter small permease protein</fullName>
    </recommendedName>
</protein>
<keyword evidence="4 9" id="KW-0997">Cell inner membrane</keyword>
<comment type="similarity">
    <text evidence="8 9">Belongs to the TRAP transporter small permease family.</text>
</comment>
<evidence type="ECO:0000256" key="1">
    <source>
        <dbReference type="ARBA" id="ARBA00004429"/>
    </source>
</evidence>
<dbReference type="OrthoDB" id="4250245at2"/>
<feature type="transmembrane region" description="Helical" evidence="9">
    <location>
        <begin position="16"/>
        <end position="38"/>
    </location>
</feature>
<dbReference type="GO" id="GO:0015740">
    <property type="term" value="P:C4-dicarboxylate transport"/>
    <property type="evidence" value="ECO:0007669"/>
    <property type="project" value="TreeGrafter"/>
</dbReference>
<keyword evidence="7 9" id="KW-0472">Membrane</keyword>
<proteinExistence type="inferred from homology"/>
<reference evidence="11 12" key="1">
    <citation type="submission" date="2018-05" db="EMBL/GenBank/DDBJ databases">
        <title>Acuticoccus sediminis sp. nov., isolated from deep-sea sediment of Indian Ocean.</title>
        <authorList>
            <person name="Liu X."/>
            <person name="Lai Q."/>
            <person name="Du Y."/>
            <person name="Sun F."/>
            <person name="Zhang X."/>
            <person name="Wang S."/>
            <person name="Shao Z."/>
        </authorList>
    </citation>
    <scope>NUCLEOTIDE SEQUENCE [LARGE SCALE GENOMIC DNA]</scope>
    <source>
        <strain evidence="11 12">PTG4-2</strain>
    </source>
</reference>
<sequence length="181" mass="19473">MSALGNLLVRLERLSVILGCIALFSMMVLITADVALRYGLNRPFVFTRDVVGLYLMPAVFFLVLSDSLRDGAQIRVTLLRDVMGKRMRAVADVIGDLPALAAFAVILYGSVWQGIEAFARDEVVAGSIPWRVWPSFALVAAGTLMLIVRLAATTVRAIAAPDAVHEGTTDAGAVEALEVTR</sequence>
<comment type="subunit">
    <text evidence="9">The complex comprises the extracytoplasmic solute receptor protein and the two transmembrane proteins.</text>
</comment>
<feature type="transmembrane region" description="Helical" evidence="9">
    <location>
        <begin position="89"/>
        <end position="112"/>
    </location>
</feature>
<gene>
    <name evidence="11" type="ORF">DLJ53_31480</name>
</gene>
<evidence type="ECO:0000256" key="3">
    <source>
        <dbReference type="ARBA" id="ARBA00022475"/>
    </source>
</evidence>
<evidence type="ECO:0000256" key="2">
    <source>
        <dbReference type="ARBA" id="ARBA00022448"/>
    </source>
</evidence>
<comment type="function">
    <text evidence="9">Part of the tripartite ATP-independent periplasmic (TRAP) transport system.</text>
</comment>
<evidence type="ECO:0000256" key="8">
    <source>
        <dbReference type="ARBA" id="ARBA00038436"/>
    </source>
</evidence>
<evidence type="ECO:0000256" key="6">
    <source>
        <dbReference type="ARBA" id="ARBA00022989"/>
    </source>
</evidence>